<dbReference type="Proteomes" id="UP000663887">
    <property type="component" value="Unassembled WGS sequence"/>
</dbReference>
<keyword evidence="7" id="KW-1185">Reference proteome</keyword>
<protein>
    <submittedName>
        <fullName evidence="5">Uncharacterized protein</fullName>
    </submittedName>
</protein>
<sequence length="106" mass="12643">MKLHIYFSILLLLLILIETILSRSAMQRIRINNHLWEVPNEFGWEEVLKEVTEIQQLLHDCPTAAECHRLVKYLRTIFQHYPVSRTYFESNQKNADDIIASIFKWG</sequence>
<reference evidence="5" key="1">
    <citation type="submission" date="2021-02" db="EMBL/GenBank/DDBJ databases">
        <authorList>
            <person name="Nowell W R."/>
        </authorList>
    </citation>
    <scope>NUCLEOTIDE SEQUENCE</scope>
</reference>
<dbReference type="EMBL" id="CAJNRF010011344">
    <property type="protein sequence ID" value="CAF2130579.1"/>
    <property type="molecule type" value="Genomic_DNA"/>
</dbReference>
<evidence type="ECO:0000313" key="5">
    <source>
        <dbReference type="EMBL" id="CAF4041297.1"/>
    </source>
</evidence>
<name>A0A819R392_9BILA</name>
<dbReference type="Proteomes" id="UP000663856">
    <property type="component" value="Unassembled WGS sequence"/>
</dbReference>
<evidence type="ECO:0000313" key="2">
    <source>
        <dbReference type="EMBL" id="CAF1409994.1"/>
    </source>
</evidence>
<dbReference type="Proteomes" id="UP000681967">
    <property type="component" value="Unassembled WGS sequence"/>
</dbReference>
<evidence type="ECO:0000313" key="4">
    <source>
        <dbReference type="EMBL" id="CAF2149909.1"/>
    </source>
</evidence>
<dbReference type="Proteomes" id="UP000663855">
    <property type="component" value="Unassembled WGS sequence"/>
</dbReference>
<evidence type="ECO:0000313" key="3">
    <source>
        <dbReference type="EMBL" id="CAF2130579.1"/>
    </source>
</evidence>
<dbReference type="EMBL" id="CAJNRG010013581">
    <property type="protein sequence ID" value="CAF2149909.1"/>
    <property type="molecule type" value="Genomic_DNA"/>
</dbReference>
<gene>
    <name evidence="6" type="ORF">BYL167_LOCUS32976</name>
    <name evidence="2" type="ORF">CJN711_LOCUS22452</name>
    <name evidence="5" type="ORF">OVN521_LOCUS17405</name>
    <name evidence="3" type="ORF">WKI299_LOCUS26179</name>
    <name evidence="4" type="ORF">XDN619_LOCUS28457</name>
</gene>
<evidence type="ECO:0000313" key="6">
    <source>
        <dbReference type="EMBL" id="CAF4433242.1"/>
    </source>
</evidence>
<dbReference type="EMBL" id="CAJOBH010062734">
    <property type="protein sequence ID" value="CAF4433242.1"/>
    <property type="molecule type" value="Genomic_DNA"/>
</dbReference>
<feature type="chain" id="PRO_5035619448" evidence="1">
    <location>
        <begin position="23"/>
        <end position="106"/>
    </location>
</feature>
<evidence type="ECO:0000256" key="1">
    <source>
        <dbReference type="SAM" id="SignalP"/>
    </source>
</evidence>
<dbReference type="Proteomes" id="UP000663866">
    <property type="component" value="Unassembled WGS sequence"/>
</dbReference>
<dbReference type="EMBL" id="CAJNOV010010517">
    <property type="protein sequence ID" value="CAF1409994.1"/>
    <property type="molecule type" value="Genomic_DNA"/>
</dbReference>
<accession>A0A819R392</accession>
<proteinExistence type="predicted"/>
<organism evidence="5 7">
    <name type="scientific">Rotaria magnacalcarata</name>
    <dbReference type="NCBI Taxonomy" id="392030"/>
    <lineage>
        <taxon>Eukaryota</taxon>
        <taxon>Metazoa</taxon>
        <taxon>Spiralia</taxon>
        <taxon>Gnathifera</taxon>
        <taxon>Rotifera</taxon>
        <taxon>Eurotatoria</taxon>
        <taxon>Bdelloidea</taxon>
        <taxon>Philodinida</taxon>
        <taxon>Philodinidae</taxon>
        <taxon>Rotaria</taxon>
    </lineage>
</organism>
<comment type="caution">
    <text evidence="5">The sequence shown here is derived from an EMBL/GenBank/DDBJ whole genome shotgun (WGS) entry which is preliminary data.</text>
</comment>
<feature type="signal peptide" evidence="1">
    <location>
        <begin position="1"/>
        <end position="22"/>
    </location>
</feature>
<dbReference type="EMBL" id="CAJOBG010003017">
    <property type="protein sequence ID" value="CAF4041297.1"/>
    <property type="molecule type" value="Genomic_DNA"/>
</dbReference>
<evidence type="ECO:0000313" key="7">
    <source>
        <dbReference type="Proteomes" id="UP000663866"/>
    </source>
</evidence>
<dbReference type="AlphaFoldDB" id="A0A819R392"/>
<keyword evidence="1" id="KW-0732">Signal</keyword>